<dbReference type="EMBL" id="CCKQ01007281">
    <property type="protein sequence ID" value="CDW78645.1"/>
    <property type="molecule type" value="Genomic_DNA"/>
</dbReference>
<reference evidence="4 5" key="1">
    <citation type="submission" date="2014-06" db="EMBL/GenBank/DDBJ databases">
        <authorList>
            <person name="Swart Estienne"/>
        </authorList>
    </citation>
    <scope>NUCLEOTIDE SEQUENCE [LARGE SCALE GENOMIC DNA]</scope>
    <source>
        <strain evidence="4 5">130c</strain>
    </source>
</reference>
<dbReference type="OMA" id="ITHDVVN"/>
<keyword evidence="1" id="KW-0863">Zinc-finger</keyword>
<dbReference type="PROSITE" id="PS50119">
    <property type="entry name" value="ZF_BBOX"/>
    <property type="match status" value="1"/>
</dbReference>
<dbReference type="PANTHER" id="PTHR23354">
    <property type="entry name" value="NUCLEOLAR PROTEIN 7/ESTROGEN RECEPTOR COACTIVATOR-RELATED"/>
    <property type="match status" value="1"/>
</dbReference>
<dbReference type="SUPFAM" id="SSF57845">
    <property type="entry name" value="B-box zinc-binding domain"/>
    <property type="match status" value="1"/>
</dbReference>
<keyword evidence="1" id="KW-0479">Metal-binding</keyword>
<dbReference type="OrthoDB" id="25620at2759"/>
<dbReference type="InParanoid" id="A0A078A8P1"/>
<dbReference type="PANTHER" id="PTHR23354:SF122">
    <property type="entry name" value="GTPASE-ACTIVATING PROTEIN SKYWALKER"/>
    <property type="match status" value="1"/>
</dbReference>
<dbReference type="Pfam" id="PF07534">
    <property type="entry name" value="TLD"/>
    <property type="match status" value="1"/>
</dbReference>
<dbReference type="GO" id="GO:0008270">
    <property type="term" value="F:zinc ion binding"/>
    <property type="evidence" value="ECO:0007669"/>
    <property type="project" value="UniProtKB-KW"/>
</dbReference>
<feature type="domain" description="TLDc" evidence="3">
    <location>
        <begin position="189"/>
        <end position="367"/>
    </location>
</feature>
<sequence>MIRNLQQFDFYLIRCDEHPDKKAHMFCKEQNKMVCSRCLQSNPHLHFIKDHTQHFSFERKYLDESFQKMLPILKEEMNQIQILMDNIHQFINKERNFRVLELKMMIEKNFKILSQSYKKIILKKNEIEEEKQQPVVFDQIKPSQSQPLINKTQEQYTPGIMIQSIISAPKISQEQDNAKQNEFRRLVDQCLELQKVQKGQRSQPQKLFQIKGKSKLIFRATRDGFKALNFHQSCDNMGPTISFIMSEHGQVFGGYTSVSWTNPDNKKGVWLKDSEAFLFSLSKNTIHQQYKFPDQALRHHKDVLIAFGRGNDIRINDDCNNNRDSLCNLGGTFNPQLDYKWQDQQAQEHLAGSYQFKVIEIEVYSIQQ</sequence>
<evidence type="ECO:0000313" key="5">
    <source>
        <dbReference type="Proteomes" id="UP000039865"/>
    </source>
</evidence>
<keyword evidence="5" id="KW-1185">Reference proteome</keyword>
<dbReference type="SMART" id="SM00584">
    <property type="entry name" value="TLDc"/>
    <property type="match status" value="1"/>
</dbReference>
<dbReference type="InterPro" id="IPR000315">
    <property type="entry name" value="Znf_B-box"/>
</dbReference>
<evidence type="ECO:0000313" key="4">
    <source>
        <dbReference type="EMBL" id="CDW78645.1"/>
    </source>
</evidence>
<gene>
    <name evidence="4" type="primary">Contig6100.g6523</name>
    <name evidence="4" type="ORF">STYLEM_7626</name>
</gene>
<dbReference type="PROSITE" id="PS51886">
    <property type="entry name" value="TLDC"/>
    <property type="match status" value="1"/>
</dbReference>
<evidence type="ECO:0000259" key="2">
    <source>
        <dbReference type="PROSITE" id="PS50119"/>
    </source>
</evidence>
<feature type="domain" description="B box-type" evidence="2">
    <location>
        <begin position="15"/>
        <end position="51"/>
    </location>
</feature>
<keyword evidence="1" id="KW-0862">Zinc</keyword>
<dbReference type="Gene3D" id="3.30.160.60">
    <property type="entry name" value="Classic Zinc Finger"/>
    <property type="match status" value="1"/>
</dbReference>
<organism evidence="4 5">
    <name type="scientific">Stylonychia lemnae</name>
    <name type="common">Ciliate</name>
    <dbReference type="NCBI Taxonomy" id="5949"/>
    <lineage>
        <taxon>Eukaryota</taxon>
        <taxon>Sar</taxon>
        <taxon>Alveolata</taxon>
        <taxon>Ciliophora</taxon>
        <taxon>Intramacronucleata</taxon>
        <taxon>Spirotrichea</taxon>
        <taxon>Stichotrichia</taxon>
        <taxon>Sporadotrichida</taxon>
        <taxon>Oxytrichidae</taxon>
        <taxon>Stylonychinae</taxon>
        <taxon>Stylonychia</taxon>
    </lineage>
</organism>
<proteinExistence type="predicted"/>
<evidence type="ECO:0000256" key="1">
    <source>
        <dbReference type="PROSITE-ProRule" id="PRU00024"/>
    </source>
</evidence>
<dbReference type="AlphaFoldDB" id="A0A078A8P1"/>
<evidence type="ECO:0000259" key="3">
    <source>
        <dbReference type="PROSITE" id="PS51886"/>
    </source>
</evidence>
<dbReference type="InterPro" id="IPR006571">
    <property type="entry name" value="TLDc_dom"/>
</dbReference>
<dbReference type="Proteomes" id="UP000039865">
    <property type="component" value="Unassembled WGS sequence"/>
</dbReference>
<accession>A0A078A8P1</accession>
<name>A0A078A8P1_STYLE</name>
<protein>
    <submittedName>
        <fullName evidence="4">Tldc domain-containing protein</fullName>
    </submittedName>
</protein>